<evidence type="ECO:0000256" key="8">
    <source>
        <dbReference type="ARBA" id="ARBA00023224"/>
    </source>
</evidence>
<dbReference type="PANTHER" id="PTHR24249">
    <property type="entry name" value="HISTAMINE RECEPTOR-RELATED G-PROTEIN COUPLED RECEPTOR"/>
    <property type="match status" value="1"/>
</dbReference>
<dbReference type="Ensembl" id="ENSSPAT00000028275.1">
    <property type="protein sequence ID" value="ENSSPAP00000027821.1"/>
    <property type="gene ID" value="ENSSPAG00000020977.1"/>
</dbReference>
<dbReference type="GO" id="GO:0005886">
    <property type="term" value="C:plasma membrane"/>
    <property type="evidence" value="ECO:0007669"/>
    <property type="project" value="UniProtKB-SubCell"/>
</dbReference>
<keyword evidence="3 9" id="KW-0812">Transmembrane</keyword>
<feature type="domain" description="G-protein coupled receptors family 1 profile" evidence="11">
    <location>
        <begin position="49"/>
        <end position="289"/>
    </location>
</feature>
<dbReference type="Pfam" id="PF00001">
    <property type="entry name" value="7tm_1"/>
    <property type="match status" value="1"/>
</dbReference>
<dbReference type="AlphaFoldDB" id="A0A3B5B4W4"/>
<keyword evidence="5 9" id="KW-0297">G-protein coupled receptor</keyword>
<feature type="transmembrane region" description="Helical" evidence="10">
    <location>
        <begin position="33"/>
        <end position="60"/>
    </location>
</feature>
<dbReference type="GO" id="GO:0001594">
    <property type="term" value="F:trace-amine receptor activity"/>
    <property type="evidence" value="ECO:0007669"/>
    <property type="project" value="TreeGrafter"/>
</dbReference>
<feature type="transmembrane region" description="Helical" evidence="10">
    <location>
        <begin position="184"/>
        <end position="207"/>
    </location>
</feature>
<evidence type="ECO:0000256" key="6">
    <source>
        <dbReference type="ARBA" id="ARBA00023136"/>
    </source>
</evidence>
<evidence type="ECO:0000256" key="5">
    <source>
        <dbReference type="ARBA" id="ARBA00023040"/>
    </source>
</evidence>
<keyword evidence="7 9" id="KW-0675">Receptor</keyword>
<sequence>MHHCDFKLYQVSFNMTYNDVVFLCKSDNDVLCALLYVFLTSLTLITVFGNLLVIISIAYFKQLHTPTNYLILSLAVLDLLIGAVLFPLNMTYTSSTCLYHITLQCLIRGTIDFMSSIISILNLCCIAVDRYYAVCHPLLYKTKITLNSAVTMTLGCWGSSVLGGLLYFGLGITNDSCDDLCFKLLLILSAFTFYIPTVVLLCIYAKIFMVAQKQARSIQNAASQLGATDRKMENKATKTLAVVLGLYILCWAPLLVSYPLNDLSRFVQNLIEPFNWFALCNSMFNPFIYAFFYRWFRSAIRMIISGKIFQGNLANTKLH</sequence>
<evidence type="ECO:0000256" key="7">
    <source>
        <dbReference type="ARBA" id="ARBA00023170"/>
    </source>
</evidence>
<organism evidence="12">
    <name type="scientific">Stegastes partitus</name>
    <name type="common">bicolor damselfish</name>
    <dbReference type="NCBI Taxonomy" id="144197"/>
    <lineage>
        <taxon>Eukaryota</taxon>
        <taxon>Metazoa</taxon>
        <taxon>Chordata</taxon>
        <taxon>Craniata</taxon>
        <taxon>Vertebrata</taxon>
        <taxon>Euteleostomi</taxon>
        <taxon>Actinopterygii</taxon>
        <taxon>Neopterygii</taxon>
        <taxon>Teleostei</taxon>
        <taxon>Neoteleostei</taxon>
        <taxon>Acanthomorphata</taxon>
        <taxon>Ovalentaria</taxon>
        <taxon>Pomacentridae</taxon>
        <taxon>Stegastes</taxon>
    </lineage>
</organism>
<evidence type="ECO:0000256" key="4">
    <source>
        <dbReference type="ARBA" id="ARBA00022989"/>
    </source>
</evidence>
<feature type="transmembrane region" description="Helical" evidence="10">
    <location>
        <begin position="276"/>
        <end position="296"/>
    </location>
</feature>
<proteinExistence type="inferred from homology"/>
<evidence type="ECO:0000256" key="10">
    <source>
        <dbReference type="SAM" id="Phobius"/>
    </source>
</evidence>
<dbReference type="GeneTree" id="ENSGT00950000182934"/>
<comment type="subcellular location">
    <subcellularLocation>
        <location evidence="1">Cell membrane</location>
        <topology evidence="1">Multi-pass membrane protein</topology>
    </subcellularLocation>
</comment>
<keyword evidence="4 10" id="KW-1133">Transmembrane helix</keyword>
<evidence type="ECO:0000256" key="9">
    <source>
        <dbReference type="RuleBase" id="RU000688"/>
    </source>
</evidence>
<evidence type="ECO:0000313" key="12">
    <source>
        <dbReference type="Ensembl" id="ENSSPAP00000027821.1"/>
    </source>
</evidence>
<dbReference type="STRING" id="144197.ENSSPAP00000027821"/>
<feature type="transmembrane region" description="Helical" evidence="10">
    <location>
        <begin position="106"/>
        <end position="128"/>
    </location>
</feature>
<dbReference type="PROSITE" id="PS50262">
    <property type="entry name" value="G_PROTEIN_RECEP_F1_2"/>
    <property type="match status" value="1"/>
</dbReference>
<feature type="transmembrane region" description="Helical" evidence="10">
    <location>
        <begin position="239"/>
        <end position="256"/>
    </location>
</feature>
<dbReference type="PRINTS" id="PR00237">
    <property type="entry name" value="GPCRRHODOPSN"/>
</dbReference>
<dbReference type="PANTHER" id="PTHR24249:SF415">
    <property type="entry name" value="TRACE AMINE-ASSOCIATED RECEPTOR 1"/>
    <property type="match status" value="1"/>
</dbReference>
<dbReference type="SMART" id="SM01381">
    <property type="entry name" value="7TM_GPCR_Srsx"/>
    <property type="match status" value="1"/>
</dbReference>
<comment type="similarity">
    <text evidence="9">Belongs to the G-protein coupled receptor 1 family.</text>
</comment>
<dbReference type="PROSITE" id="PS00237">
    <property type="entry name" value="G_PROTEIN_RECEP_F1_1"/>
    <property type="match status" value="1"/>
</dbReference>
<reference evidence="12" key="1">
    <citation type="submission" date="2023-09" db="UniProtKB">
        <authorList>
            <consortium name="Ensembl"/>
        </authorList>
    </citation>
    <scope>IDENTIFICATION</scope>
</reference>
<evidence type="ECO:0000256" key="1">
    <source>
        <dbReference type="ARBA" id="ARBA00004651"/>
    </source>
</evidence>
<dbReference type="SUPFAM" id="SSF81321">
    <property type="entry name" value="Family A G protein-coupled receptor-like"/>
    <property type="match status" value="1"/>
</dbReference>
<keyword evidence="8 9" id="KW-0807">Transducer</keyword>
<evidence type="ECO:0000256" key="3">
    <source>
        <dbReference type="ARBA" id="ARBA00022692"/>
    </source>
</evidence>
<dbReference type="InterPro" id="IPR017452">
    <property type="entry name" value="GPCR_Rhodpsn_7TM"/>
</dbReference>
<feature type="transmembrane region" description="Helical" evidence="10">
    <location>
        <begin position="149"/>
        <end position="172"/>
    </location>
</feature>
<protein>
    <recommendedName>
        <fullName evidence="11">G-protein coupled receptors family 1 profile domain-containing protein</fullName>
    </recommendedName>
</protein>
<accession>A0A3B5B4W4</accession>
<keyword evidence="2" id="KW-1003">Cell membrane</keyword>
<keyword evidence="6 10" id="KW-0472">Membrane</keyword>
<dbReference type="Gene3D" id="1.20.1070.10">
    <property type="entry name" value="Rhodopsin 7-helix transmembrane proteins"/>
    <property type="match status" value="1"/>
</dbReference>
<evidence type="ECO:0000259" key="11">
    <source>
        <dbReference type="PROSITE" id="PS50262"/>
    </source>
</evidence>
<dbReference type="InterPro" id="IPR050569">
    <property type="entry name" value="TAAR"/>
</dbReference>
<evidence type="ECO:0000256" key="2">
    <source>
        <dbReference type="ARBA" id="ARBA00022475"/>
    </source>
</evidence>
<name>A0A3B5B4W4_9TELE</name>
<feature type="transmembrane region" description="Helical" evidence="10">
    <location>
        <begin position="67"/>
        <end position="86"/>
    </location>
</feature>
<dbReference type="InterPro" id="IPR000276">
    <property type="entry name" value="GPCR_Rhodpsn"/>
</dbReference>